<protein>
    <submittedName>
        <fullName evidence="1">Uncharacterized protein</fullName>
    </submittedName>
</protein>
<dbReference type="Proteomes" id="UP001175227">
    <property type="component" value="Unassembled WGS sequence"/>
</dbReference>
<sequence length="648" mass="73330">MVQLSIVTSPTKAEILEPKNAIYSSNLSAAYYELGDQAYHAICRSAKNMLTGESSPVLAIKLDLEENLSTINEDIIRFIYVYRCFSTRDTGLDYTRPQNRKNPLELGKLSGGLLSSLALLWGGVGNSRHVLSSIIGLHQAFTKLNAKKRKALNVHLTLNDLHPRALARDLDSLCLLIARRKLRESLLKRLRESPSDLPAWIYVTQETIPGIIDALKYWDTKTSQMNTKDSSLMVPAWHQTFSTPTNGKRLKNFVDVGLSEEQVFDMASKFMLQPIPREPRRRKKCLANLSRDRDTIVLIELWGHVHRRGKKDKTRASDSSVDKVRHHIETTWKRNASLFDPSQEPHRSIIAIEYPGSNRCPFRVVSLIEPFNGRTRLVKGRNMNARSNQDCPAYSVISVFFDAVIDALIALKGRILLELIHDISAALVKMRIALDVSRPPYFPRKCSRGQWLSNVPFCLRIDEYHRLHYAKLEVRILCRVSFQLRFNSGVWQNSDHCAQVQCVQYYTLLSVKDYAHFFGCRVLTMDPACGNMEVTPEPLPHPQSTLPSREAPTTRLTHVLLATTFPPAFAHATSALYFAQCHDEIGIFKAPFNELLMFNHATSMCMTPRFEPVLSLVFLQTGSGVRGSCERGAVATSRGGHREVEDVE</sequence>
<name>A0AA39P2L5_9AGAR</name>
<dbReference type="EMBL" id="JAUEPR010000020">
    <property type="protein sequence ID" value="KAK0476402.1"/>
    <property type="molecule type" value="Genomic_DNA"/>
</dbReference>
<proteinExistence type="predicted"/>
<reference evidence="1" key="1">
    <citation type="submission" date="2023-06" db="EMBL/GenBank/DDBJ databases">
        <authorList>
            <consortium name="Lawrence Berkeley National Laboratory"/>
            <person name="Ahrendt S."/>
            <person name="Sahu N."/>
            <person name="Indic B."/>
            <person name="Wong-Bajracharya J."/>
            <person name="Merenyi Z."/>
            <person name="Ke H.-M."/>
            <person name="Monk M."/>
            <person name="Kocsube S."/>
            <person name="Drula E."/>
            <person name="Lipzen A."/>
            <person name="Balint B."/>
            <person name="Henrissat B."/>
            <person name="Andreopoulos B."/>
            <person name="Martin F.M."/>
            <person name="Harder C.B."/>
            <person name="Rigling D."/>
            <person name="Ford K.L."/>
            <person name="Foster G.D."/>
            <person name="Pangilinan J."/>
            <person name="Papanicolaou A."/>
            <person name="Barry K."/>
            <person name="LaButti K."/>
            <person name="Viragh M."/>
            <person name="Koriabine M."/>
            <person name="Yan M."/>
            <person name="Riley R."/>
            <person name="Champramary S."/>
            <person name="Plett K.L."/>
            <person name="Tsai I.J."/>
            <person name="Slot J."/>
            <person name="Sipos G."/>
            <person name="Plett J."/>
            <person name="Nagy L.G."/>
            <person name="Grigoriev I.V."/>
        </authorList>
    </citation>
    <scope>NUCLEOTIDE SEQUENCE</scope>
    <source>
        <strain evidence="1">ICMP 16352</strain>
    </source>
</reference>
<evidence type="ECO:0000313" key="1">
    <source>
        <dbReference type="EMBL" id="KAK0476402.1"/>
    </source>
</evidence>
<feature type="non-terminal residue" evidence="1">
    <location>
        <position position="648"/>
    </location>
</feature>
<accession>A0AA39P2L5</accession>
<dbReference type="AlphaFoldDB" id="A0AA39P2L5"/>
<comment type="caution">
    <text evidence="1">The sequence shown here is derived from an EMBL/GenBank/DDBJ whole genome shotgun (WGS) entry which is preliminary data.</text>
</comment>
<keyword evidence="2" id="KW-1185">Reference proteome</keyword>
<organism evidence="1 2">
    <name type="scientific">Armillaria novae-zelandiae</name>
    <dbReference type="NCBI Taxonomy" id="153914"/>
    <lineage>
        <taxon>Eukaryota</taxon>
        <taxon>Fungi</taxon>
        <taxon>Dikarya</taxon>
        <taxon>Basidiomycota</taxon>
        <taxon>Agaricomycotina</taxon>
        <taxon>Agaricomycetes</taxon>
        <taxon>Agaricomycetidae</taxon>
        <taxon>Agaricales</taxon>
        <taxon>Marasmiineae</taxon>
        <taxon>Physalacriaceae</taxon>
        <taxon>Armillaria</taxon>
    </lineage>
</organism>
<evidence type="ECO:0000313" key="2">
    <source>
        <dbReference type="Proteomes" id="UP001175227"/>
    </source>
</evidence>
<gene>
    <name evidence="1" type="ORF">IW261DRAFT_1595020</name>
</gene>